<gene>
    <name evidence="4" type="ORF">FaHV1S18_047</name>
</gene>
<evidence type="ECO:0000313" key="5">
    <source>
        <dbReference type="Proteomes" id="UP000146149"/>
    </source>
</evidence>
<accession>A0A068ER33</accession>
<evidence type="ECO:0000313" key="4">
    <source>
        <dbReference type="EMBL" id="AID52737.1"/>
    </source>
</evidence>
<dbReference type="HAMAP" id="MF_04015">
    <property type="entry name" value="HSV_TRM2"/>
    <property type="match status" value="1"/>
</dbReference>
<sequence length="128" mass="14251">MARQQPPRLVDAIPACDLDGLDVDQLAEKYLSPRRSYAVWFEYLVPAELDVIFPTTDNKLNYLSFTRRLASAVARGFAGGADGGNHEGGGAENRGERCEHDEALEGRSDRFASVINRFLDLHQILRDS</sequence>
<dbReference type="Proteomes" id="UP000146149">
    <property type="component" value="Segment"/>
</dbReference>
<proteinExistence type="inferred from homology"/>
<protein>
    <submittedName>
        <fullName evidence="4">DNA packaging protein UL33</fullName>
    </submittedName>
</protein>
<keyword evidence="1" id="KW-1048">Host nucleus</keyword>
<dbReference type="Pfam" id="PF03581">
    <property type="entry name" value="Herpes_UL33"/>
    <property type="match status" value="1"/>
</dbReference>
<reference evidence="4 5" key="1">
    <citation type="journal article" date="2014" name="Virus Res.">
        <title>Molecular characterization of the complete genome of falconid herpesvirus strain S-18.</title>
        <authorList>
            <person name="Spatz S.J."/>
            <person name="Volkening J.D."/>
            <person name="Ross T.A."/>
        </authorList>
    </citation>
    <scope>NUCLEOTIDE SEQUENCE [LARGE SCALE GENOMIC DNA]</scope>
    <source>
        <strain evidence="4">S-18</strain>
    </source>
</reference>
<evidence type="ECO:0000256" key="2">
    <source>
        <dbReference type="ARBA" id="ARBA00022612"/>
    </source>
</evidence>
<dbReference type="GO" id="GO:0019073">
    <property type="term" value="P:viral DNA genome packaging"/>
    <property type="evidence" value="ECO:0007669"/>
    <property type="project" value="InterPro"/>
</dbReference>
<keyword evidence="2" id="KW-1188">Viral release from host cell</keyword>
<name>A0A068ER33_9ALPH</name>
<dbReference type="RefSeq" id="YP_009046531.1">
    <property type="nucleotide sequence ID" value="NC_024450.1"/>
</dbReference>
<evidence type="ECO:0000256" key="3">
    <source>
        <dbReference type="ARBA" id="ARBA00023219"/>
    </source>
</evidence>
<dbReference type="EMBL" id="KJ668231">
    <property type="protein sequence ID" value="AID52737.1"/>
    <property type="molecule type" value="Genomic_DNA"/>
</dbReference>
<dbReference type="KEGG" id="vg:19738335"/>
<keyword evidence="3" id="KW-0231">Viral genome packaging</keyword>
<dbReference type="GeneID" id="19738335"/>
<evidence type="ECO:0000256" key="1">
    <source>
        <dbReference type="ARBA" id="ARBA00022562"/>
    </source>
</evidence>
<dbReference type="OrthoDB" id="21483at10239"/>
<dbReference type="InterPro" id="IPR005208">
    <property type="entry name" value="Herpes_TT2"/>
</dbReference>
<organism evidence="4 5">
    <name type="scientific">Falconid herpesvirus 1</name>
    <dbReference type="NCBI Taxonomy" id="1510155"/>
    <lineage>
        <taxon>Viruses</taxon>
        <taxon>Duplodnaviria</taxon>
        <taxon>Heunggongvirae</taxon>
        <taxon>Peploviricota</taxon>
        <taxon>Herviviricetes</taxon>
        <taxon>Herpesvirales</taxon>
        <taxon>Orthoherpesviridae</taxon>
        <taxon>Alphaherpesvirinae</taxon>
        <taxon>Mardivirus</taxon>
        <taxon>Mardivirus columbidalpha1</taxon>
    </lineage>
</organism>